<feature type="transmembrane region" description="Helical" evidence="7">
    <location>
        <begin position="441"/>
        <end position="470"/>
    </location>
</feature>
<dbReference type="EMBL" id="JACATZ010000001">
    <property type="protein sequence ID" value="NWJ44771.1"/>
    <property type="molecule type" value="Genomic_DNA"/>
</dbReference>
<reference evidence="11" key="2">
    <citation type="journal article" date="2024" name="Nature">
        <title>Anoxygenic phototroph of the Chloroflexota uses a type I reaction centre.</title>
        <authorList>
            <person name="Tsuji J.M."/>
            <person name="Shaw N.A."/>
            <person name="Nagashima S."/>
            <person name="Venkiteswaran J.J."/>
            <person name="Schiff S.L."/>
            <person name="Watanabe T."/>
            <person name="Fukui M."/>
            <person name="Hanada S."/>
            <person name="Tank M."/>
            <person name="Neufeld J.D."/>
        </authorList>
    </citation>
    <scope>NUCLEOTIDE SEQUENCE</scope>
    <source>
        <strain evidence="11">L227-S17</strain>
    </source>
</reference>
<feature type="domain" description="ABC3 transporter permease C-terminal" evidence="8">
    <location>
        <begin position="742"/>
        <end position="860"/>
    </location>
</feature>
<dbReference type="Pfam" id="PF12704">
    <property type="entry name" value="MacB_PCD"/>
    <property type="match status" value="2"/>
</dbReference>
<evidence type="ECO:0000256" key="2">
    <source>
        <dbReference type="ARBA" id="ARBA00022475"/>
    </source>
</evidence>
<evidence type="ECO:0000256" key="1">
    <source>
        <dbReference type="ARBA" id="ARBA00004651"/>
    </source>
</evidence>
<keyword evidence="2" id="KW-1003">Cell membrane</keyword>
<keyword evidence="4 7" id="KW-1133">Transmembrane helix</keyword>
<reference evidence="10 12" key="1">
    <citation type="submission" date="2020-06" db="EMBL/GenBank/DDBJ databases">
        <title>Anoxygenic phototrophic Chloroflexota member uses a Type I reaction center.</title>
        <authorList>
            <person name="Tsuji J.M."/>
            <person name="Shaw N.A."/>
            <person name="Nagashima S."/>
            <person name="Venkiteswaran J."/>
            <person name="Schiff S.L."/>
            <person name="Hanada S."/>
            <person name="Tank M."/>
            <person name="Neufeld J.D."/>
        </authorList>
    </citation>
    <scope>NUCLEOTIDE SEQUENCE [LARGE SCALE GENOMIC DNA]</scope>
    <source>
        <strain evidence="10">L227-S17</strain>
    </source>
</reference>
<feature type="domain" description="MacB-like periplasmic core" evidence="9">
    <location>
        <begin position="491"/>
        <end position="686"/>
    </location>
</feature>
<evidence type="ECO:0000256" key="4">
    <source>
        <dbReference type="ARBA" id="ARBA00022989"/>
    </source>
</evidence>
<dbReference type="InterPro" id="IPR003838">
    <property type="entry name" value="ABC3_permease_C"/>
</dbReference>
<gene>
    <name evidence="10" type="ORF">HXX08_02735</name>
    <name evidence="11" type="ORF">OZ401_002466</name>
</gene>
<dbReference type="Proteomes" id="UP000521676">
    <property type="component" value="Unassembled WGS sequence"/>
</dbReference>
<protein>
    <submittedName>
        <fullName evidence="10">ABC transporter permease</fullName>
    </submittedName>
</protein>
<feature type="transmembrane region" description="Helical" evidence="7">
    <location>
        <begin position="369"/>
        <end position="393"/>
    </location>
</feature>
<dbReference type="Pfam" id="PF02687">
    <property type="entry name" value="FtsX"/>
    <property type="match status" value="2"/>
</dbReference>
<accession>A0A8T7M0B8</accession>
<comment type="subcellular location">
    <subcellularLocation>
        <location evidence="1">Cell membrane</location>
        <topology evidence="1">Multi-pass membrane protein</topology>
    </subcellularLocation>
</comment>
<evidence type="ECO:0000259" key="9">
    <source>
        <dbReference type="Pfam" id="PF12704"/>
    </source>
</evidence>
<evidence type="ECO:0000256" key="6">
    <source>
        <dbReference type="ARBA" id="ARBA00038076"/>
    </source>
</evidence>
<dbReference type="PANTHER" id="PTHR30572:SF4">
    <property type="entry name" value="ABC TRANSPORTER PERMEASE YTRF"/>
    <property type="match status" value="1"/>
</dbReference>
<sequence>MKRFKFYFTYAWRSVLRGGQRSFFAILCVAVGVAALVALQVLGSSIQDTLTGDTKAQAGGDIVLRIANSRGTNTNTNRVFTTDDQDRLNKFKSDGVITEWSPLIVQSTIRLRNYFSFPPTLYAVDPATYPLYGNFEIIEPKGKNLRELIGQPGTVVVSKNLWEKLGLKLGQDLEASGSNGQNIKLKVVGESNIVLPGVIFGPGQFFGFMITSIPTSASMYDAADNLPSQVFVKTSSDKVLDSAKQTLTSGTRFRGDTAYEIQSQLTKGISITQDFLSYIGLLSLLVGGIGVINTMLVVIGRRTTEIATVKALGLKTRQTLFIFTLEALFLGIMGSLLGVILGELLGLGIKGVAEGFFARPLVWSLYPGPIIIGMLVGVITSGVFGFLPSYAAARVRPAVVLRAQSTMVPRIGGIPGFIILLLMTLALGIIAGVLIKNLVLGVIIAFITLLLMAVLVGVLWLIILLFGLLPTPRNPAIKMAVRSFSRNRGRTATTVMVMVVGLFFISFITFVADSVKSSIREAFDIQLGYNTIGFTGLLAGGNTPEITANNIASLKQIQGMQKVFPSNFASVRLEAINGSTPSGGRITITLDGRAYINGESTGNTATQKIAAGRNLTPEDADQNVILLYKNTADALGLKTGDKLTVRPQSTTGQTSQTTELEVVGIAEEFTSFVNFEDSYVVPYNVVAKLGTPFTLYYMLIDRPFKQAALQNAQAIVPTVLDLDDLIDTFNRLLDQILAFPLILSLLSLFSGAILVANNVALAVLERRTEIGVLKAVGAKRRRVMSILLWESGLVGFLGGLIGIGAGILLALGVNTFSSPSDGRGASAITFTWSPGVAALLMLLSIGLALVATLISAWGAVQEKPLVVLRYE</sequence>
<dbReference type="GO" id="GO:0022857">
    <property type="term" value="F:transmembrane transporter activity"/>
    <property type="evidence" value="ECO:0007669"/>
    <property type="project" value="TreeGrafter"/>
</dbReference>
<keyword evidence="13" id="KW-1185">Reference proteome</keyword>
<feature type="transmembrane region" description="Helical" evidence="7">
    <location>
        <begin position="836"/>
        <end position="860"/>
    </location>
</feature>
<dbReference type="RefSeq" id="WP_341468547.1">
    <property type="nucleotide sequence ID" value="NZ_CP128399.1"/>
</dbReference>
<feature type="transmembrane region" description="Helical" evidence="7">
    <location>
        <begin position="414"/>
        <end position="435"/>
    </location>
</feature>
<feature type="transmembrane region" description="Helical" evidence="7">
    <location>
        <begin position="320"/>
        <end position="349"/>
    </location>
</feature>
<feature type="transmembrane region" description="Helical" evidence="7">
    <location>
        <begin position="275"/>
        <end position="299"/>
    </location>
</feature>
<name>A0A8T7M0B8_9CHLR</name>
<dbReference type="PANTHER" id="PTHR30572">
    <property type="entry name" value="MEMBRANE COMPONENT OF TRANSPORTER-RELATED"/>
    <property type="match status" value="1"/>
</dbReference>
<keyword evidence="3 7" id="KW-0812">Transmembrane</keyword>
<feature type="domain" description="ABC3 transporter permease C-terminal" evidence="8">
    <location>
        <begin position="279"/>
        <end position="395"/>
    </location>
</feature>
<proteinExistence type="inferred from homology"/>
<evidence type="ECO:0000259" key="8">
    <source>
        <dbReference type="Pfam" id="PF02687"/>
    </source>
</evidence>
<feature type="transmembrane region" description="Helical" evidence="7">
    <location>
        <begin position="491"/>
        <end position="512"/>
    </location>
</feature>
<feature type="transmembrane region" description="Helical" evidence="7">
    <location>
        <begin position="785"/>
        <end position="816"/>
    </location>
</feature>
<evidence type="ECO:0000256" key="5">
    <source>
        <dbReference type="ARBA" id="ARBA00023136"/>
    </source>
</evidence>
<keyword evidence="5 7" id="KW-0472">Membrane</keyword>
<evidence type="ECO:0000313" key="13">
    <source>
        <dbReference type="Proteomes" id="UP001431572"/>
    </source>
</evidence>
<evidence type="ECO:0000256" key="3">
    <source>
        <dbReference type="ARBA" id="ARBA00022692"/>
    </source>
</evidence>
<dbReference type="InterPro" id="IPR025857">
    <property type="entry name" value="MacB_PCD"/>
</dbReference>
<dbReference type="GO" id="GO:0005886">
    <property type="term" value="C:plasma membrane"/>
    <property type="evidence" value="ECO:0007669"/>
    <property type="project" value="UniProtKB-SubCell"/>
</dbReference>
<dbReference type="EMBL" id="CP128399">
    <property type="protein sequence ID" value="WJW66654.1"/>
    <property type="molecule type" value="Genomic_DNA"/>
</dbReference>
<feature type="domain" description="MacB-like periplasmic core" evidence="9">
    <location>
        <begin position="22"/>
        <end position="248"/>
    </location>
</feature>
<evidence type="ECO:0000313" key="10">
    <source>
        <dbReference type="EMBL" id="NWJ44771.1"/>
    </source>
</evidence>
<organism evidence="10 12">
    <name type="scientific">Candidatus Chlorohelix allophototropha</name>
    <dbReference type="NCBI Taxonomy" id="3003348"/>
    <lineage>
        <taxon>Bacteria</taxon>
        <taxon>Bacillati</taxon>
        <taxon>Chloroflexota</taxon>
        <taxon>Chloroflexia</taxon>
        <taxon>Candidatus Chloroheliales</taxon>
        <taxon>Candidatus Chloroheliaceae</taxon>
        <taxon>Candidatus Chlorohelix</taxon>
    </lineage>
</organism>
<dbReference type="Proteomes" id="UP001431572">
    <property type="component" value="Chromosome 1"/>
</dbReference>
<evidence type="ECO:0000313" key="12">
    <source>
        <dbReference type="Proteomes" id="UP000521676"/>
    </source>
</evidence>
<dbReference type="AlphaFoldDB" id="A0A8T7M0B8"/>
<feature type="transmembrane region" description="Helical" evidence="7">
    <location>
        <begin position="737"/>
        <end position="764"/>
    </location>
</feature>
<evidence type="ECO:0000313" key="11">
    <source>
        <dbReference type="EMBL" id="WJW66654.1"/>
    </source>
</evidence>
<comment type="similarity">
    <text evidence="6">Belongs to the ABC-4 integral membrane protein family.</text>
</comment>
<evidence type="ECO:0000256" key="7">
    <source>
        <dbReference type="SAM" id="Phobius"/>
    </source>
</evidence>
<dbReference type="InterPro" id="IPR050250">
    <property type="entry name" value="Macrolide_Exporter_MacB"/>
</dbReference>